<keyword evidence="1" id="KW-0175">Coiled coil</keyword>
<feature type="coiled-coil region" evidence="1">
    <location>
        <begin position="203"/>
        <end position="230"/>
    </location>
</feature>
<protein>
    <submittedName>
        <fullName evidence="2">Uncharacterized protein</fullName>
    </submittedName>
</protein>
<feature type="coiled-coil region" evidence="1">
    <location>
        <begin position="450"/>
        <end position="477"/>
    </location>
</feature>
<accession>A0A7S2MCC3</accession>
<evidence type="ECO:0000256" key="1">
    <source>
        <dbReference type="SAM" id="Coils"/>
    </source>
</evidence>
<evidence type="ECO:0000313" key="2">
    <source>
        <dbReference type="EMBL" id="CAD9475243.1"/>
    </source>
</evidence>
<dbReference type="EMBL" id="HBGS01054901">
    <property type="protein sequence ID" value="CAD9475243.1"/>
    <property type="molecule type" value="Transcribed_RNA"/>
</dbReference>
<name>A0A7S2MCC3_9STRA</name>
<reference evidence="2" key="1">
    <citation type="submission" date="2021-01" db="EMBL/GenBank/DDBJ databases">
        <authorList>
            <person name="Corre E."/>
            <person name="Pelletier E."/>
            <person name="Niang G."/>
            <person name="Scheremetjew M."/>
            <person name="Finn R."/>
            <person name="Kale V."/>
            <person name="Holt S."/>
            <person name="Cochrane G."/>
            <person name="Meng A."/>
            <person name="Brown T."/>
            <person name="Cohen L."/>
        </authorList>
    </citation>
    <scope>NUCLEOTIDE SEQUENCE</scope>
    <source>
        <strain evidence="2">CCMP1381</strain>
    </source>
</reference>
<gene>
    <name evidence="2" type="ORF">DSPE1174_LOCUS28389</name>
</gene>
<proteinExistence type="predicted"/>
<dbReference type="AlphaFoldDB" id="A0A7S2MCC3"/>
<organism evidence="2">
    <name type="scientific">Octactis speculum</name>
    <dbReference type="NCBI Taxonomy" id="3111310"/>
    <lineage>
        <taxon>Eukaryota</taxon>
        <taxon>Sar</taxon>
        <taxon>Stramenopiles</taxon>
        <taxon>Ochrophyta</taxon>
        <taxon>Dictyochophyceae</taxon>
        <taxon>Dictyochales</taxon>
        <taxon>Dictyochaceae</taxon>
        <taxon>Octactis</taxon>
    </lineage>
</organism>
<sequence>MDLAHRNTLVRQMDSYTKELENTMINIEGEVGGTLDNFHKYVDSFGKNNGRDDDNKIETTNHESDKIFSGRQAANRLAVRVEKIILLVNYLNSEFETVTRNADSLTRTYESNYTAMVALHSTQRGQLDGNELEKVKFFSEKLELCNTIMSIRADLNTSLLIPEEYMHAVGYGPMGYVGMGCDTSRDTSSETARWARMHVHHMLASNQIYIQQLLKEIAQLKKNVNEEKIQESMLLANISVQTAVSRELHRRHERELYTADILDSKSKEIHRTLSNVILKILSSLEDIQEGIGPTVAVPQTEDAYSATAYAVKLLDVFFEKNEARMQDELEGFNRIIDEIEKQNDGLVASVSQHQLRIRVLETDLNSSVTHATHLRSAQLELQASFVECESKAETSIAEYGYKVDELGHMRSIVDKLVHNLNVILGLVDPEASAPSQMGEHDPLKLAKYVQDHVNVKISELQKRLKMLSNELSEKEQQFLSSQTTVASSESVNNKLRDQLTFLLDDFREVLRGVRMQVDDKIRGTGSYTQAKALPPLPNLAELNYHLTEENETDAPRWMIEQSKSFFDFLLQDLGECRAENNDVRTVVADSDVKNVAVDNKPKETDTHRTQKCSDEASEIIKLQSLLHSSQKLVKEFRDNAVVLENRVRDREVNLRSCCDSYTFENLSG</sequence>